<sequence length="356" mass="39100">MTVSRSATPDRRPKKRGVEWPQRDMTSVKRRNTPKVGNVKREHAPRRNQRPSNEDCDADAMSVDAERDGNADHNAHLLTSMALAHMIIDHPSHEIYHRHVAALLNTCGPGYGTPLQLQQLVHRLDAKAEDFEVPDENADRAVAALARAWCDRAATIVPELAAEERTPAEIAAAGHSSKQHVTGLNQHRSFQPVQGNLGGQAGTRTMQSADGEASRYSGGLTVSEQPLLPMTYAPYSKGTAVPGTDATAAQSGSLDLDRIAKGLDVYWHMDRLGDSPKEAVLAILSELFKNGRDIFLVNEIAQGELQAHQHGIPLDLRRLSEQAASAWNYLRPSPRTKLETRFRCLMGGDLRMLANP</sequence>
<gene>
    <name evidence="2" type="ORF">B0A55_13715</name>
</gene>
<evidence type="ECO:0000256" key="1">
    <source>
        <dbReference type="SAM" id="MobiDB-lite"/>
    </source>
</evidence>
<keyword evidence="3" id="KW-1185">Reference proteome</keyword>
<accession>A0A4U0V8F2</accession>
<dbReference type="Proteomes" id="UP000309340">
    <property type="component" value="Unassembled WGS sequence"/>
</dbReference>
<proteinExistence type="predicted"/>
<dbReference type="EMBL" id="NAJQ01002378">
    <property type="protein sequence ID" value="TKA44236.1"/>
    <property type="molecule type" value="Genomic_DNA"/>
</dbReference>
<evidence type="ECO:0000313" key="2">
    <source>
        <dbReference type="EMBL" id="TKA44236.1"/>
    </source>
</evidence>
<reference evidence="2 3" key="1">
    <citation type="submission" date="2017-03" db="EMBL/GenBank/DDBJ databases">
        <title>Genomes of endolithic fungi from Antarctica.</title>
        <authorList>
            <person name="Coleine C."/>
            <person name="Masonjones S."/>
            <person name="Stajich J.E."/>
        </authorList>
    </citation>
    <scope>NUCLEOTIDE SEQUENCE [LARGE SCALE GENOMIC DNA]</scope>
    <source>
        <strain evidence="2 3">CCFEE 5184</strain>
    </source>
</reference>
<feature type="compositionally biased region" description="Basic and acidic residues" evidence="1">
    <location>
        <begin position="8"/>
        <end position="22"/>
    </location>
</feature>
<protein>
    <submittedName>
        <fullName evidence="2">Uncharacterized protein</fullName>
    </submittedName>
</protein>
<feature type="region of interest" description="Disordered" evidence="1">
    <location>
        <begin position="193"/>
        <end position="218"/>
    </location>
</feature>
<evidence type="ECO:0000313" key="3">
    <source>
        <dbReference type="Proteomes" id="UP000309340"/>
    </source>
</evidence>
<feature type="region of interest" description="Disordered" evidence="1">
    <location>
        <begin position="1"/>
        <end position="57"/>
    </location>
</feature>
<organism evidence="2 3">
    <name type="scientific">Friedmanniomyces simplex</name>
    <dbReference type="NCBI Taxonomy" id="329884"/>
    <lineage>
        <taxon>Eukaryota</taxon>
        <taxon>Fungi</taxon>
        <taxon>Dikarya</taxon>
        <taxon>Ascomycota</taxon>
        <taxon>Pezizomycotina</taxon>
        <taxon>Dothideomycetes</taxon>
        <taxon>Dothideomycetidae</taxon>
        <taxon>Mycosphaerellales</taxon>
        <taxon>Teratosphaeriaceae</taxon>
        <taxon>Friedmanniomyces</taxon>
    </lineage>
</organism>
<name>A0A4U0V8F2_9PEZI</name>
<dbReference type="AlphaFoldDB" id="A0A4U0V8F2"/>
<feature type="non-terminal residue" evidence="2">
    <location>
        <position position="356"/>
    </location>
</feature>
<comment type="caution">
    <text evidence="2">The sequence shown here is derived from an EMBL/GenBank/DDBJ whole genome shotgun (WGS) entry which is preliminary data.</text>
</comment>